<accession>A0ACB9JLA7</accession>
<organism evidence="1 2">
    <name type="scientific">Smallanthus sonchifolius</name>
    <dbReference type="NCBI Taxonomy" id="185202"/>
    <lineage>
        <taxon>Eukaryota</taxon>
        <taxon>Viridiplantae</taxon>
        <taxon>Streptophyta</taxon>
        <taxon>Embryophyta</taxon>
        <taxon>Tracheophyta</taxon>
        <taxon>Spermatophyta</taxon>
        <taxon>Magnoliopsida</taxon>
        <taxon>eudicotyledons</taxon>
        <taxon>Gunneridae</taxon>
        <taxon>Pentapetalae</taxon>
        <taxon>asterids</taxon>
        <taxon>campanulids</taxon>
        <taxon>Asterales</taxon>
        <taxon>Asteraceae</taxon>
        <taxon>Asteroideae</taxon>
        <taxon>Heliantheae alliance</taxon>
        <taxon>Millerieae</taxon>
        <taxon>Smallanthus</taxon>
    </lineage>
</organism>
<evidence type="ECO:0000313" key="1">
    <source>
        <dbReference type="EMBL" id="KAI3820047.1"/>
    </source>
</evidence>
<proteinExistence type="predicted"/>
<comment type="caution">
    <text evidence="1">The sequence shown here is derived from an EMBL/GenBank/DDBJ whole genome shotgun (WGS) entry which is preliminary data.</text>
</comment>
<reference evidence="2" key="1">
    <citation type="journal article" date="2022" name="Mol. Ecol. Resour.">
        <title>The genomes of chicory, endive, great burdock and yacon provide insights into Asteraceae palaeo-polyploidization history and plant inulin production.</title>
        <authorList>
            <person name="Fan W."/>
            <person name="Wang S."/>
            <person name="Wang H."/>
            <person name="Wang A."/>
            <person name="Jiang F."/>
            <person name="Liu H."/>
            <person name="Zhao H."/>
            <person name="Xu D."/>
            <person name="Zhang Y."/>
        </authorList>
    </citation>
    <scope>NUCLEOTIDE SEQUENCE [LARGE SCALE GENOMIC DNA]</scope>
    <source>
        <strain evidence="2">cv. Yunnan</strain>
    </source>
</reference>
<dbReference type="EMBL" id="CM042021">
    <property type="protein sequence ID" value="KAI3820047.1"/>
    <property type="molecule type" value="Genomic_DNA"/>
</dbReference>
<reference evidence="1 2" key="2">
    <citation type="journal article" date="2022" name="Mol. Ecol. Resour.">
        <title>The genomes of chicory, endive, great burdock and yacon provide insights into Asteraceae paleo-polyploidization history and plant inulin production.</title>
        <authorList>
            <person name="Fan W."/>
            <person name="Wang S."/>
            <person name="Wang H."/>
            <person name="Wang A."/>
            <person name="Jiang F."/>
            <person name="Liu H."/>
            <person name="Zhao H."/>
            <person name="Xu D."/>
            <person name="Zhang Y."/>
        </authorList>
    </citation>
    <scope>NUCLEOTIDE SEQUENCE [LARGE SCALE GENOMIC DNA]</scope>
    <source>
        <strain evidence="2">cv. Yunnan</strain>
        <tissue evidence="1">Leaves</tissue>
    </source>
</reference>
<protein>
    <submittedName>
        <fullName evidence="1">Uncharacterized protein</fullName>
    </submittedName>
</protein>
<keyword evidence="2" id="KW-1185">Reference proteome</keyword>
<name>A0ACB9JLA7_9ASTR</name>
<gene>
    <name evidence="1" type="ORF">L1987_13903</name>
</gene>
<dbReference type="Proteomes" id="UP001056120">
    <property type="component" value="Linkage Group LG04"/>
</dbReference>
<sequence length="86" mass="9565">MGTLNPATWMGTQIKIEGITGDMVSIVTHLNRGRLTSAASYRKLELRLCYDFFRSPCLPLVSPPPMTTVYKKSMVSSPSPSHSHLR</sequence>
<evidence type="ECO:0000313" key="2">
    <source>
        <dbReference type="Proteomes" id="UP001056120"/>
    </source>
</evidence>